<feature type="compositionally biased region" description="Basic and acidic residues" evidence="2">
    <location>
        <begin position="564"/>
        <end position="576"/>
    </location>
</feature>
<dbReference type="AlphaFoldDB" id="H0EKI0"/>
<dbReference type="Gene3D" id="3.30.160.60">
    <property type="entry name" value="Classic Zinc Finger"/>
    <property type="match status" value="1"/>
</dbReference>
<protein>
    <recommendedName>
        <fullName evidence="3">C2H2-type domain-containing protein</fullName>
    </recommendedName>
</protein>
<name>H0EKI0_GLAL7</name>
<feature type="domain" description="C2H2-type" evidence="3">
    <location>
        <begin position="520"/>
        <end position="551"/>
    </location>
</feature>
<dbReference type="PROSITE" id="PS00028">
    <property type="entry name" value="ZINC_FINGER_C2H2_1"/>
    <property type="match status" value="1"/>
</dbReference>
<evidence type="ECO:0000256" key="2">
    <source>
        <dbReference type="SAM" id="MobiDB-lite"/>
    </source>
</evidence>
<dbReference type="Pfam" id="PF00096">
    <property type="entry name" value="zf-C2H2"/>
    <property type="match status" value="1"/>
</dbReference>
<keyword evidence="5" id="KW-1185">Reference proteome</keyword>
<proteinExistence type="predicted"/>
<feature type="region of interest" description="Disordered" evidence="2">
    <location>
        <begin position="537"/>
        <end position="585"/>
    </location>
</feature>
<reference evidence="4 5" key="1">
    <citation type="journal article" date="2012" name="Eukaryot. Cell">
        <title>Genome sequence of the fungus Glarea lozoyensis: the first genome sequence of a species from the Helotiaceae family.</title>
        <authorList>
            <person name="Youssar L."/>
            <person name="Gruening B.A."/>
            <person name="Erxleben A."/>
            <person name="Guenther S."/>
            <person name="Huettel W."/>
        </authorList>
    </citation>
    <scope>NUCLEOTIDE SEQUENCE [LARGE SCALE GENOMIC DNA]</scope>
    <source>
        <strain evidence="5">ATCC 74030 / MF5533</strain>
    </source>
</reference>
<dbReference type="InterPro" id="IPR013087">
    <property type="entry name" value="Znf_C2H2_type"/>
</dbReference>
<dbReference type="PROSITE" id="PS50157">
    <property type="entry name" value="ZINC_FINGER_C2H2_2"/>
    <property type="match status" value="1"/>
</dbReference>
<dbReference type="Proteomes" id="UP000005446">
    <property type="component" value="Unassembled WGS sequence"/>
</dbReference>
<feature type="region of interest" description="Disordered" evidence="2">
    <location>
        <begin position="1"/>
        <end position="49"/>
    </location>
</feature>
<gene>
    <name evidence="4" type="ORF">M7I_3078</name>
</gene>
<dbReference type="HOGENOM" id="CLU_466204_0_0_1"/>
<dbReference type="InterPro" id="IPR036236">
    <property type="entry name" value="Znf_C2H2_sf"/>
</dbReference>
<dbReference type="InParanoid" id="H0EKI0"/>
<evidence type="ECO:0000313" key="4">
    <source>
        <dbReference type="EMBL" id="EHL00960.1"/>
    </source>
</evidence>
<keyword evidence="1" id="KW-0862">Zinc</keyword>
<organism evidence="4 5">
    <name type="scientific">Glarea lozoyensis (strain ATCC 74030 / MF5533)</name>
    <dbReference type="NCBI Taxonomy" id="1104152"/>
    <lineage>
        <taxon>Eukaryota</taxon>
        <taxon>Fungi</taxon>
        <taxon>Dikarya</taxon>
        <taxon>Ascomycota</taxon>
        <taxon>Pezizomycotina</taxon>
        <taxon>Leotiomycetes</taxon>
        <taxon>Helotiales</taxon>
        <taxon>Helotiaceae</taxon>
        <taxon>Glarea</taxon>
    </lineage>
</organism>
<evidence type="ECO:0000256" key="1">
    <source>
        <dbReference type="PROSITE-ProRule" id="PRU00042"/>
    </source>
</evidence>
<feature type="compositionally biased region" description="Basic and acidic residues" evidence="2">
    <location>
        <begin position="537"/>
        <end position="547"/>
    </location>
</feature>
<keyword evidence="1" id="KW-0479">Metal-binding</keyword>
<feature type="compositionally biased region" description="Basic residues" evidence="2">
    <location>
        <begin position="1"/>
        <end position="10"/>
    </location>
</feature>
<dbReference type="GO" id="GO:0008270">
    <property type="term" value="F:zinc ion binding"/>
    <property type="evidence" value="ECO:0007669"/>
    <property type="project" value="UniProtKB-KW"/>
</dbReference>
<accession>H0EKI0</accession>
<dbReference type="SUPFAM" id="SSF57667">
    <property type="entry name" value="beta-beta-alpha zinc fingers"/>
    <property type="match status" value="1"/>
</dbReference>
<evidence type="ECO:0000313" key="5">
    <source>
        <dbReference type="Proteomes" id="UP000005446"/>
    </source>
</evidence>
<comment type="caution">
    <text evidence="4">The sequence shown here is derived from an EMBL/GenBank/DDBJ whole genome shotgun (WGS) entry which is preliminary data.</text>
</comment>
<dbReference type="OrthoDB" id="5366163at2759"/>
<dbReference type="EMBL" id="AGUE01000069">
    <property type="protein sequence ID" value="EHL00960.1"/>
    <property type="molecule type" value="Genomic_DNA"/>
</dbReference>
<evidence type="ECO:0000259" key="3">
    <source>
        <dbReference type="PROSITE" id="PS50157"/>
    </source>
</evidence>
<sequence>MSFLSKRSRSQRSFTRGSEEISVRRLGPGNELAKCREDNADSDGSSPSNMNATNFALYGSCVSRKFPKHKSSHLRFLAWVAYTRKFTDEPITEDERRTSKRIFSKLGSKRNRTSTIPEPEPDMSIAKYVEKSNTLEHHPDFPTMFDAGPARGFPSQSFQAEDSFGRTFDWRASQELPDTQICEMTGSECPLELGVNAQETWLSHEDYAEPDHIWLNPGPACKVPIPTQKKRGSLDMLPPLNTQLCNLNPEPYAFSIAVDHDEIKVHTKEWFNDSLSWVHDLGSERDRVRYSRIARAVWQPVKDVSGDAAPPLYSPDKQNLLYLACQRFLDILESFVITESKPHSDQPPTTSDLAFLKKAQVEVIDELIKAPSIEGFIEDVVKIEARLKRGRIRHVRHLELELMCAGKHCNSLYETSPSRTRAAYRIRDIARIKTLLPEELCYDPSDEEEAAFDMDDDAPLGFSLNVLGRCDRRMGSHMDEFMRDADDVLNESCGDEKWKPSNLRRHKRTQHASADKKGSWVCKWEGCTKSFTRSDNLRSHMRDKGHGIETATNPHAIEEEDEEGHGKQDQDGEERGPKRRKLAVG</sequence>
<keyword evidence="1" id="KW-0863">Zinc-finger</keyword>
<dbReference type="SMART" id="SM00355">
    <property type="entry name" value="ZnF_C2H2"/>
    <property type="match status" value="1"/>
</dbReference>